<accession>A0A451A077</accession>
<keyword evidence="2" id="KW-1133">Transmembrane helix</keyword>
<evidence type="ECO:0000313" key="3">
    <source>
        <dbReference type="EMBL" id="VFK59441.1"/>
    </source>
</evidence>
<reference evidence="3" key="1">
    <citation type="submission" date="2019-02" db="EMBL/GenBank/DDBJ databases">
        <authorList>
            <person name="Gruber-Vodicka R. H."/>
            <person name="Seah K. B. B."/>
        </authorList>
    </citation>
    <scope>NUCLEOTIDE SEQUENCE</scope>
    <source>
        <strain evidence="4">BECK_BY19</strain>
        <strain evidence="3">BECK_BY8</strain>
    </source>
</reference>
<gene>
    <name evidence="3" type="ORF">BECKUNK1418G_GA0071005_100714</name>
    <name evidence="4" type="ORF">BECKUNK1418H_GA0071006_100538</name>
</gene>
<dbReference type="AlphaFoldDB" id="A0A451A077"/>
<dbReference type="Gene3D" id="2.160.20.80">
    <property type="entry name" value="E3 ubiquitin-protein ligase SopA"/>
    <property type="match status" value="2"/>
</dbReference>
<feature type="transmembrane region" description="Helical" evidence="2">
    <location>
        <begin position="32"/>
        <end position="55"/>
    </location>
</feature>
<sequence>MAVAVALAGVLAGAGAVAVAVAVAVAGAGAGVGAVAGAGALAVAVFFLPAFYVAWRVRKEDPLFAGSRPFGWWLGSLGGTNFRGANLTRARFRGAVLKQTRFVGVKELKGVDFRDAKGLRLANVKGTPLEDPQARDLLVSGEGPGRSYAGLNLKGVFLAGARLAGADFTEADLSEADLTGAILREAILAKTQLIGTDLAGARFTGACIESWNIDRSTNLQDIDCDWVFMAAGGEFRQPDSGVFKQGEFSKLFQEVAETIDFIVDSRMELAALLAAVRKLREGGKAGLEVQGWWVQKGDAAVVHVAAPPEFDRERLHAELIKEKEMEFKLLETEYKARLLGKDERIADFKERELRLETLLSERANIYQQHIINSTVTGATLNQEKIQGSINTSARDIGAQPDAGRESEPP</sequence>
<dbReference type="Pfam" id="PF00805">
    <property type="entry name" value="Pentapeptide"/>
    <property type="match status" value="2"/>
</dbReference>
<keyword evidence="2" id="KW-0472">Membrane</keyword>
<evidence type="ECO:0000256" key="1">
    <source>
        <dbReference type="SAM" id="MobiDB-lite"/>
    </source>
</evidence>
<dbReference type="PANTHER" id="PTHR14136">
    <property type="entry name" value="BTB_POZ DOMAIN-CONTAINING PROTEIN KCTD9"/>
    <property type="match status" value="1"/>
</dbReference>
<organism evidence="3">
    <name type="scientific">Candidatus Kentrum sp. UNK</name>
    <dbReference type="NCBI Taxonomy" id="2126344"/>
    <lineage>
        <taxon>Bacteria</taxon>
        <taxon>Pseudomonadati</taxon>
        <taxon>Pseudomonadota</taxon>
        <taxon>Gammaproteobacteria</taxon>
        <taxon>Candidatus Kentrum</taxon>
    </lineage>
</organism>
<keyword evidence="2" id="KW-0812">Transmembrane</keyword>
<evidence type="ECO:0000313" key="4">
    <source>
        <dbReference type="EMBL" id="VFK68734.1"/>
    </source>
</evidence>
<dbReference type="PANTHER" id="PTHR14136:SF17">
    <property type="entry name" value="BTB_POZ DOMAIN-CONTAINING PROTEIN KCTD9"/>
    <property type="match status" value="1"/>
</dbReference>
<dbReference type="SUPFAM" id="SSF141571">
    <property type="entry name" value="Pentapeptide repeat-like"/>
    <property type="match status" value="1"/>
</dbReference>
<proteinExistence type="predicted"/>
<protein>
    <submittedName>
        <fullName evidence="3">Pentapeptide repeat-containing protein</fullName>
    </submittedName>
</protein>
<dbReference type="EMBL" id="CAADGD010000005">
    <property type="protein sequence ID" value="VFK68734.1"/>
    <property type="molecule type" value="Genomic_DNA"/>
</dbReference>
<dbReference type="EMBL" id="CAADFZ010000007">
    <property type="protein sequence ID" value="VFK59441.1"/>
    <property type="molecule type" value="Genomic_DNA"/>
</dbReference>
<evidence type="ECO:0000256" key="2">
    <source>
        <dbReference type="SAM" id="Phobius"/>
    </source>
</evidence>
<feature type="region of interest" description="Disordered" evidence="1">
    <location>
        <begin position="387"/>
        <end position="409"/>
    </location>
</feature>
<dbReference type="InterPro" id="IPR001646">
    <property type="entry name" value="5peptide_repeat"/>
</dbReference>
<dbReference type="InterPro" id="IPR051082">
    <property type="entry name" value="Pentapeptide-BTB/POZ_domain"/>
</dbReference>
<name>A0A451A077_9GAMM</name>